<sequence length="86" mass="9987">MDWSTYFYTGIDGRRFACRLIILHTRMQTIYSFRSITGGVILNITKQAKSWKYHSGSRYYKDSWIAELGNQVDSGLDLPALKQIFS</sequence>
<reference evidence="1 2" key="1">
    <citation type="submission" date="2018-07" db="EMBL/GenBank/DDBJ databases">
        <title>A draft genome of a endophytic bacteria, a new species of Pedobacter.</title>
        <authorList>
            <person name="Zhang Z.D."/>
            <person name="Chen Z.J."/>
        </authorList>
    </citation>
    <scope>NUCLEOTIDE SEQUENCE [LARGE SCALE GENOMIC DNA]</scope>
    <source>
        <strain evidence="1 2">RS10</strain>
    </source>
</reference>
<evidence type="ECO:0000313" key="2">
    <source>
        <dbReference type="Proteomes" id="UP000252081"/>
    </source>
</evidence>
<gene>
    <name evidence="1" type="ORF">DRW42_02010</name>
</gene>
<accession>A0A366LDV2</accession>
<dbReference type="AlphaFoldDB" id="A0A366LDV2"/>
<name>A0A366LDV2_9SPHI</name>
<comment type="caution">
    <text evidence="1">The sequence shown here is derived from an EMBL/GenBank/DDBJ whole genome shotgun (WGS) entry which is preliminary data.</text>
</comment>
<dbReference type="OrthoDB" id="9983496at2"/>
<dbReference type="Proteomes" id="UP000252081">
    <property type="component" value="Unassembled WGS sequence"/>
</dbReference>
<dbReference type="RefSeq" id="WP_113947134.1">
    <property type="nucleotide sequence ID" value="NZ_QNQU01000001.1"/>
</dbReference>
<evidence type="ECO:0000313" key="1">
    <source>
        <dbReference type="EMBL" id="RBQ12055.1"/>
    </source>
</evidence>
<protein>
    <submittedName>
        <fullName evidence="1">Uncharacterized protein</fullName>
    </submittedName>
</protein>
<organism evidence="1 2">
    <name type="scientific">Pedobacter miscanthi</name>
    <dbReference type="NCBI Taxonomy" id="2259170"/>
    <lineage>
        <taxon>Bacteria</taxon>
        <taxon>Pseudomonadati</taxon>
        <taxon>Bacteroidota</taxon>
        <taxon>Sphingobacteriia</taxon>
        <taxon>Sphingobacteriales</taxon>
        <taxon>Sphingobacteriaceae</taxon>
        <taxon>Pedobacter</taxon>
    </lineage>
</organism>
<dbReference type="EMBL" id="QNQU01000001">
    <property type="protein sequence ID" value="RBQ12055.1"/>
    <property type="molecule type" value="Genomic_DNA"/>
</dbReference>
<proteinExistence type="predicted"/>
<keyword evidence="2" id="KW-1185">Reference proteome</keyword>